<keyword evidence="5" id="KW-1185">Reference proteome</keyword>
<evidence type="ECO:0000256" key="1">
    <source>
        <dbReference type="ARBA" id="ARBA00008857"/>
    </source>
</evidence>
<dbReference type="EMBL" id="CP041153">
    <property type="protein sequence ID" value="QDF74604.1"/>
    <property type="molecule type" value="Genomic_DNA"/>
</dbReference>
<protein>
    <submittedName>
        <fullName evidence="4">Recombinase</fullName>
    </submittedName>
</protein>
<proteinExistence type="inferred from homology"/>
<dbReference type="PANTHER" id="PTHR30629">
    <property type="entry name" value="PROPHAGE INTEGRASE"/>
    <property type="match status" value="1"/>
</dbReference>
<evidence type="ECO:0000256" key="2">
    <source>
        <dbReference type="ARBA" id="ARBA00022908"/>
    </source>
</evidence>
<dbReference type="InterPro" id="IPR050808">
    <property type="entry name" value="Phage_Integrase"/>
</dbReference>
<dbReference type="InterPro" id="IPR013762">
    <property type="entry name" value="Integrase-like_cat_sf"/>
</dbReference>
<evidence type="ECO:0000313" key="5">
    <source>
        <dbReference type="Proteomes" id="UP000318758"/>
    </source>
</evidence>
<comment type="similarity">
    <text evidence="1">Belongs to the 'phage' integrase family.</text>
</comment>
<dbReference type="Gene3D" id="1.10.443.10">
    <property type="entry name" value="Intergrase catalytic core"/>
    <property type="match status" value="1"/>
</dbReference>
<dbReference type="InterPro" id="IPR011010">
    <property type="entry name" value="DNA_brk_join_enz"/>
</dbReference>
<evidence type="ECO:0000256" key="3">
    <source>
        <dbReference type="ARBA" id="ARBA00023172"/>
    </source>
</evidence>
<organism evidence="4 5">
    <name type="scientific">Shewanella marisflavi</name>
    <dbReference type="NCBI Taxonomy" id="260364"/>
    <lineage>
        <taxon>Bacteria</taxon>
        <taxon>Pseudomonadati</taxon>
        <taxon>Pseudomonadota</taxon>
        <taxon>Gammaproteobacteria</taxon>
        <taxon>Alteromonadales</taxon>
        <taxon>Shewanellaceae</taxon>
        <taxon>Shewanella</taxon>
    </lineage>
</organism>
<dbReference type="RefSeq" id="WP_052125439.1">
    <property type="nucleotide sequence ID" value="NZ_CP041153.1"/>
</dbReference>
<keyword evidence="3" id="KW-0233">DNA recombination</keyword>
<keyword evidence="2" id="KW-0229">DNA integration</keyword>
<reference evidence="4 5" key="1">
    <citation type="submission" date="2019-06" db="EMBL/GenBank/DDBJ databases">
        <title>Complete genome of Shewanella marisflavi ECSMB14101, a mussel settlement-inducing bacterium isolated from East China Sea.</title>
        <authorList>
            <person name="Yang J."/>
            <person name="Liang X."/>
            <person name="Chang R."/>
            <person name="Peng L."/>
        </authorList>
    </citation>
    <scope>NUCLEOTIDE SEQUENCE [LARGE SCALE GENOMIC DNA]</scope>
    <source>
        <strain evidence="4 5">ECSMB14101</strain>
    </source>
</reference>
<dbReference type="PANTHER" id="PTHR30629:SF2">
    <property type="entry name" value="PROPHAGE INTEGRASE INTS-RELATED"/>
    <property type="match status" value="1"/>
</dbReference>
<evidence type="ECO:0000313" key="4">
    <source>
        <dbReference type="EMBL" id="QDF74604.1"/>
    </source>
</evidence>
<dbReference type="SUPFAM" id="SSF56349">
    <property type="entry name" value="DNA breaking-rejoining enzymes"/>
    <property type="match status" value="1"/>
</dbReference>
<dbReference type="Proteomes" id="UP000318758">
    <property type="component" value="Chromosome"/>
</dbReference>
<sequence>MKNIAILFSGENGLKPIVSQRSDRPSLSDYKLALAKWESLTPPYSATHIQSCVTAAKKILAYDGKHRRSKYEKQSFLRIDFNKTGKVTYYTSYPPELGVRNRKLGCFPQLQPQVARIKAVEIANGARTDDTVHSAFAVYYEDLKRKCASGVLTERSVETYDCRLKKLKLYFSSKTIFSEITISDFESVLQEIIANESANYANELYAELRRVWRFCAGRFADGNDVAKLCADDYVSSRVKRPGPCRLYTDLDSMSILWNKLALTSSPHQRNAVRYMIITGLRPVNVASLKWEWINDESNPTKISYPAGVMKNSKPFTLPVTRQIRQILKEQKSWRDSVAPSCNLEYVFLKPSEPMDGFSQRSLDALVKDYFPVDGVLGKRTEHTVKGRDGAFNTLCRKFVRSHVKAIFRQQGETLQEATNVAKLCLHHSGHVDDNLQESYDFSEELYALEFQLINKALQIHEDRIIENADKLVDTTRLIGLEVRKKAAERENSERQEVRKLIVDRVGRNRYRAFVESFICNYSLKISDLVKTPDGRKQVINFLSK</sequence>
<gene>
    <name evidence="4" type="ORF">FGA12_05225</name>
</gene>
<name>A0ABX5WPX1_9GAMM</name>
<accession>A0ABX5WPX1</accession>